<dbReference type="SUPFAM" id="SSF53850">
    <property type="entry name" value="Periplasmic binding protein-like II"/>
    <property type="match status" value="1"/>
</dbReference>
<feature type="chain" id="PRO_5012105794" evidence="2">
    <location>
        <begin position="28"/>
        <end position="605"/>
    </location>
</feature>
<feature type="signal peptide" evidence="2">
    <location>
        <begin position="1"/>
        <end position="27"/>
    </location>
</feature>
<dbReference type="OrthoDB" id="9801799at2"/>
<dbReference type="GO" id="GO:0030288">
    <property type="term" value="C:outer membrane-bounded periplasmic space"/>
    <property type="evidence" value="ECO:0007669"/>
    <property type="project" value="TreeGrafter"/>
</dbReference>
<keyword evidence="1 2" id="KW-0732">Signal</keyword>
<evidence type="ECO:0000256" key="2">
    <source>
        <dbReference type="SAM" id="SignalP"/>
    </source>
</evidence>
<reference evidence="5" key="1">
    <citation type="submission" date="2017-06" db="EMBL/GenBank/DDBJ databases">
        <title>Whole genome sequence of Laribacter hongkongensis LHGZ1.</title>
        <authorList>
            <person name="Chen D."/>
            <person name="Wu H."/>
            <person name="Chen J."/>
        </authorList>
    </citation>
    <scope>NUCLEOTIDE SEQUENCE [LARGE SCALE GENOMIC DNA]</scope>
    <source>
        <strain evidence="5">LHGZ1</strain>
    </source>
</reference>
<organism evidence="4 5">
    <name type="scientific">Laribacter hongkongensis</name>
    <dbReference type="NCBI Taxonomy" id="168471"/>
    <lineage>
        <taxon>Bacteria</taxon>
        <taxon>Pseudomonadati</taxon>
        <taxon>Pseudomonadota</taxon>
        <taxon>Betaproteobacteria</taxon>
        <taxon>Neisseriales</taxon>
        <taxon>Aquaspirillaceae</taxon>
        <taxon>Laribacter</taxon>
    </lineage>
</organism>
<sequence length="605" mass="67861">MTRIRRYARAGLLLALAGGLTAGPAWAAPAVALGYAPRYAAGFRQFDYVNPEAPKGGELRLPALGGFDTLNPFTLKGDKEAGVTELLFDTLAEKSLDEPFSMYGLLADDIRLAPDGLSVTFHLNPKARFSNGDPVLARDVVSSFVTLTQDKAAHPRFRFYWDGIRQAVAVDERTVRFDFKEKNAELHMIIAELPVFSHKWLAGAALGSKVLEPPVGSGPYRLAGFDLGKQSQYQRRDDYWAKDLPVRRGQYNFDRIRFRYLRDDAVRLEAFKAGEFDVVAENVAKLWARGYKGEKFDSGRIIKAEFGHENPAGMQGFAMNLRRAPFQDRRVREAFVLAFDFPWANHKQFYDQYRRSPSYFSNSELAASGSPGADELALLAPWRRALPEAVFGPVVEPPANTSADELRSNLKRAAALLDAAGYPMRGSVRVGPDGQPLSVEFLTYAKTYERIVAPYARNLARLGITLKTRTVDPAVYQQRMDGFDYDMTVAVYPMSLSPGNEMLEYFGSRAAGQSGSNNVVGLANPAVDALLPNFLKFQNREQLVTASRALDRILRAEYLLVPNWHLAMHRVAYWNRFGHPAHLPRYYQPQDWVIKTWWARPSKTG</sequence>
<evidence type="ECO:0000259" key="3">
    <source>
        <dbReference type="Pfam" id="PF00496"/>
    </source>
</evidence>
<dbReference type="InterPro" id="IPR030678">
    <property type="entry name" value="Peptide/Ni-bd"/>
</dbReference>
<evidence type="ECO:0000256" key="1">
    <source>
        <dbReference type="ARBA" id="ARBA00022729"/>
    </source>
</evidence>
<dbReference type="GO" id="GO:0015833">
    <property type="term" value="P:peptide transport"/>
    <property type="evidence" value="ECO:0007669"/>
    <property type="project" value="TreeGrafter"/>
</dbReference>
<proteinExistence type="predicted"/>
<dbReference type="Gene3D" id="3.10.105.10">
    <property type="entry name" value="Dipeptide-binding Protein, Domain 3"/>
    <property type="match status" value="1"/>
</dbReference>
<dbReference type="GO" id="GO:0042884">
    <property type="term" value="P:microcin transport"/>
    <property type="evidence" value="ECO:0007669"/>
    <property type="project" value="TreeGrafter"/>
</dbReference>
<dbReference type="Pfam" id="PF00496">
    <property type="entry name" value="SBP_bac_5"/>
    <property type="match status" value="1"/>
</dbReference>
<protein>
    <submittedName>
        <fullName evidence="4">Extracellular solute-binding protein, family 5</fullName>
    </submittedName>
</protein>
<evidence type="ECO:0000313" key="5">
    <source>
        <dbReference type="Proteomes" id="UP000197424"/>
    </source>
</evidence>
<dbReference type="Gene3D" id="3.40.190.10">
    <property type="entry name" value="Periplasmic binding protein-like II"/>
    <property type="match status" value="1"/>
</dbReference>
<dbReference type="CDD" id="cd08497">
    <property type="entry name" value="MbnE-like"/>
    <property type="match status" value="1"/>
</dbReference>
<dbReference type="InterPro" id="IPR000914">
    <property type="entry name" value="SBP_5_dom"/>
</dbReference>
<dbReference type="EMBL" id="CP022115">
    <property type="protein sequence ID" value="ASJ24950.1"/>
    <property type="molecule type" value="Genomic_DNA"/>
</dbReference>
<dbReference type="InterPro" id="IPR039424">
    <property type="entry name" value="SBP_5"/>
</dbReference>
<dbReference type="PIRSF" id="PIRSF002741">
    <property type="entry name" value="MppA"/>
    <property type="match status" value="1"/>
</dbReference>
<gene>
    <name evidence="4" type="ORF">LHGZ1_2119</name>
</gene>
<name>A0A248LJJ0_9NEIS</name>
<feature type="domain" description="Solute-binding protein family 5" evidence="3">
    <location>
        <begin position="103"/>
        <end position="510"/>
    </location>
</feature>
<accession>A0A248LJJ0</accession>
<dbReference type="GO" id="GO:0043190">
    <property type="term" value="C:ATP-binding cassette (ABC) transporter complex"/>
    <property type="evidence" value="ECO:0007669"/>
    <property type="project" value="InterPro"/>
</dbReference>
<dbReference type="RefSeq" id="WP_088861020.1">
    <property type="nucleotide sequence ID" value="NZ_CP022115.1"/>
</dbReference>
<dbReference type="GO" id="GO:1904680">
    <property type="term" value="F:peptide transmembrane transporter activity"/>
    <property type="evidence" value="ECO:0007669"/>
    <property type="project" value="TreeGrafter"/>
</dbReference>
<dbReference type="PANTHER" id="PTHR30290">
    <property type="entry name" value="PERIPLASMIC BINDING COMPONENT OF ABC TRANSPORTER"/>
    <property type="match status" value="1"/>
</dbReference>
<dbReference type="PANTHER" id="PTHR30290:SF64">
    <property type="entry name" value="ABC TRANSPORTER PERIPLASMIC BINDING PROTEIN"/>
    <property type="match status" value="1"/>
</dbReference>
<dbReference type="AlphaFoldDB" id="A0A248LJJ0"/>
<evidence type="ECO:0000313" key="4">
    <source>
        <dbReference type="EMBL" id="ASJ24950.1"/>
    </source>
</evidence>
<dbReference type="Proteomes" id="UP000197424">
    <property type="component" value="Chromosome"/>
</dbReference>